<gene>
    <name evidence="2" type="ORF">L917_20650</name>
</gene>
<dbReference type="VEuPathDB" id="FungiDB:PPTG_06253"/>
<feature type="compositionally biased region" description="Low complexity" evidence="1">
    <location>
        <begin position="215"/>
        <end position="270"/>
    </location>
</feature>
<dbReference type="Proteomes" id="UP000054423">
    <property type="component" value="Unassembled WGS sequence"/>
</dbReference>
<sequence>MNLKPSALYSSNRSADKNMQVLALIATGAAVLASMPAVHGHGYIVDPAAQWVDGYPNNGYGSTVDNEIWGVYDNSKYGYGVNGTLNFFKATFPTKGYDSLGAFIAKNQELYSSKTDPDCGLTVYKDSARSELPASQLEYTGFTHTGPCEVWCDDTKVLFDYDCQTKYPDIPAKIPYDESKCANANRLTIYWLALHGDPWQVYTDCVWLEGGSGSGAAPSAVGAGASTVTAGSGSSSTPTTTAPSTNASPSTSTTTSTTAPSTATTDASASKETGGEASTSVNETPMATTAPPTSTTEETTPATEAPSTPNTPTSAKCSRRN</sequence>
<feature type="compositionally biased region" description="Low complexity" evidence="1">
    <location>
        <begin position="283"/>
        <end position="315"/>
    </location>
</feature>
<evidence type="ECO:0008006" key="3">
    <source>
        <dbReference type="Google" id="ProtNLM"/>
    </source>
</evidence>
<dbReference type="OrthoDB" id="163817at2759"/>
<dbReference type="AlphaFoldDB" id="W2K094"/>
<evidence type="ECO:0000256" key="1">
    <source>
        <dbReference type="SAM" id="MobiDB-lite"/>
    </source>
</evidence>
<feature type="region of interest" description="Disordered" evidence="1">
    <location>
        <begin position="214"/>
        <end position="321"/>
    </location>
</feature>
<proteinExistence type="predicted"/>
<name>W2K094_PHYNI</name>
<reference evidence="2" key="1">
    <citation type="submission" date="2013-11" db="EMBL/GenBank/DDBJ databases">
        <title>The Genome Sequence of Phytophthora parasitica CHvinca01.</title>
        <authorList>
            <consortium name="The Broad Institute Genomics Platform"/>
            <person name="Russ C."/>
            <person name="Tyler B."/>
            <person name="Panabieres F."/>
            <person name="Shan W."/>
            <person name="Tripathy S."/>
            <person name="Grunwald N."/>
            <person name="Machado M."/>
            <person name="Johnson C.S."/>
            <person name="Arredondo F."/>
            <person name="Hong C."/>
            <person name="Coffey M."/>
            <person name="Young S.K."/>
            <person name="Zeng Q."/>
            <person name="Gargeya S."/>
            <person name="Fitzgerald M."/>
            <person name="Abouelleil A."/>
            <person name="Alvarado L."/>
            <person name="Chapman S.B."/>
            <person name="Gainer-Dewar J."/>
            <person name="Goldberg J."/>
            <person name="Griggs A."/>
            <person name="Gujja S."/>
            <person name="Hansen M."/>
            <person name="Howarth C."/>
            <person name="Imamovic A."/>
            <person name="Ireland A."/>
            <person name="Larimer J."/>
            <person name="McCowan C."/>
            <person name="Murphy C."/>
            <person name="Pearson M."/>
            <person name="Poon T.W."/>
            <person name="Priest M."/>
            <person name="Roberts A."/>
            <person name="Saif S."/>
            <person name="Shea T."/>
            <person name="Sykes S."/>
            <person name="Wortman J."/>
            <person name="Nusbaum C."/>
            <person name="Birren B."/>
        </authorList>
    </citation>
    <scope>NUCLEOTIDE SEQUENCE [LARGE SCALE GENOMIC DNA]</scope>
    <source>
        <strain evidence="2">CHvinca01</strain>
    </source>
</reference>
<protein>
    <recommendedName>
        <fullName evidence="3">Chitin-binding type-4 domain-containing protein</fullName>
    </recommendedName>
</protein>
<evidence type="ECO:0000313" key="2">
    <source>
        <dbReference type="EMBL" id="ETL78558.1"/>
    </source>
</evidence>
<accession>W2K094</accession>
<organism evidence="2">
    <name type="scientific">Phytophthora nicotianae</name>
    <name type="common">Potato buckeye rot agent</name>
    <name type="synonym">Phytophthora parasitica</name>
    <dbReference type="NCBI Taxonomy" id="4792"/>
    <lineage>
        <taxon>Eukaryota</taxon>
        <taxon>Sar</taxon>
        <taxon>Stramenopiles</taxon>
        <taxon>Oomycota</taxon>
        <taxon>Peronosporomycetes</taxon>
        <taxon>Peronosporales</taxon>
        <taxon>Peronosporaceae</taxon>
        <taxon>Phytophthora</taxon>
    </lineage>
</organism>
<dbReference type="EMBL" id="KI683254">
    <property type="protein sequence ID" value="ETL78558.1"/>
    <property type="molecule type" value="Genomic_DNA"/>
</dbReference>